<dbReference type="InterPro" id="IPR009080">
    <property type="entry name" value="tRNAsynth_Ia_anticodon-bd"/>
</dbReference>
<dbReference type="HAMAP" id="MF_00041">
    <property type="entry name" value="Cys_tRNA_synth"/>
    <property type="match status" value="1"/>
</dbReference>
<evidence type="ECO:0000313" key="14">
    <source>
        <dbReference type="EMBL" id="NOH72866.1"/>
    </source>
</evidence>
<dbReference type="CDD" id="cd07963">
    <property type="entry name" value="Anticodon_Ia_Cys"/>
    <property type="match status" value="1"/>
</dbReference>
<dbReference type="GO" id="GO:0004817">
    <property type="term" value="F:cysteine-tRNA ligase activity"/>
    <property type="evidence" value="ECO:0007669"/>
    <property type="project" value="UniProtKB-UniRule"/>
</dbReference>
<keyword evidence="4 12" id="KW-0963">Cytoplasm</keyword>
<dbReference type="InterPro" id="IPR014729">
    <property type="entry name" value="Rossmann-like_a/b/a_fold"/>
</dbReference>
<dbReference type="PRINTS" id="PR00983">
    <property type="entry name" value="TRNASYNTHCYS"/>
</dbReference>
<evidence type="ECO:0000256" key="10">
    <source>
        <dbReference type="ARBA" id="ARBA00022917"/>
    </source>
</evidence>
<name>A0A7Y4A1A2_9VIBR</name>
<feature type="short sequence motif" description="'HIGH' region" evidence="12">
    <location>
        <begin position="30"/>
        <end position="40"/>
    </location>
</feature>
<keyword evidence="6 12" id="KW-0479">Metal-binding</keyword>
<dbReference type="GO" id="GO:0006423">
    <property type="term" value="P:cysteinyl-tRNA aminoacylation"/>
    <property type="evidence" value="ECO:0007669"/>
    <property type="project" value="UniProtKB-UniRule"/>
</dbReference>
<evidence type="ECO:0000256" key="11">
    <source>
        <dbReference type="ARBA" id="ARBA00023146"/>
    </source>
</evidence>
<accession>A0A7Y4A1A2</accession>
<dbReference type="Proteomes" id="UP000565719">
    <property type="component" value="Unassembled WGS sequence"/>
</dbReference>
<evidence type="ECO:0000256" key="5">
    <source>
        <dbReference type="ARBA" id="ARBA00022598"/>
    </source>
</evidence>
<feature type="binding site" evidence="12">
    <location>
        <position position="234"/>
    </location>
    <ligand>
        <name>Zn(2+)</name>
        <dbReference type="ChEBI" id="CHEBI:29105"/>
    </ligand>
</feature>
<protein>
    <recommendedName>
        <fullName evidence="12">Cysteine--tRNA ligase</fullName>
        <ecNumber evidence="12">6.1.1.16</ecNumber>
    </recommendedName>
    <alternativeName>
        <fullName evidence="12">Cysteinyl-tRNA synthetase</fullName>
        <shortName evidence="12">CysRS</shortName>
    </alternativeName>
</protein>
<comment type="subunit">
    <text evidence="3 12">Monomer.</text>
</comment>
<dbReference type="Gene3D" id="3.40.50.620">
    <property type="entry name" value="HUPs"/>
    <property type="match status" value="1"/>
</dbReference>
<comment type="subcellular location">
    <subcellularLocation>
        <location evidence="1 12">Cytoplasm</location>
    </subcellularLocation>
</comment>
<dbReference type="Pfam" id="PF01406">
    <property type="entry name" value="tRNA-synt_1e"/>
    <property type="match status" value="1"/>
</dbReference>
<evidence type="ECO:0000256" key="7">
    <source>
        <dbReference type="ARBA" id="ARBA00022741"/>
    </source>
</evidence>
<gene>
    <name evidence="12 14" type="primary">cysS</name>
    <name evidence="14" type="ORF">F0225_16170</name>
</gene>
<evidence type="ECO:0000256" key="9">
    <source>
        <dbReference type="ARBA" id="ARBA00022840"/>
    </source>
</evidence>
<keyword evidence="11 12" id="KW-0030">Aminoacyl-tRNA synthetase</keyword>
<dbReference type="EC" id="6.1.1.16" evidence="12"/>
<feature type="domain" description="Cysteinyl-tRNA synthetase class Ia DALR" evidence="13">
    <location>
        <begin position="341"/>
        <end position="402"/>
    </location>
</feature>
<keyword evidence="10 12" id="KW-0648">Protein biosynthesis</keyword>
<dbReference type="InterPro" id="IPR015803">
    <property type="entry name" value="Cys-tRNA-ligase"/>
</dbReference>
<feature type="binding site" evidence="12">
    <location>
        <position position="238"/>
    </location>
    <ligand>
        <name>Zn(2+)</name>
        <dbReference type="ChEBI" id="CHEBI:29105"/>
    </ligand>
</feature>
<proteinExistence type="inferred from homology"/>
<sequence>MLKIYNTLTRQKEEFKPINANKIGMYVCGVTIYDLCHIGHGRTFVSFDVVSRYLRYLGYDLTFVRNITDIDDKIIKRANENGETCQSLTERLIGEMHADFDALNMKRPDIEPRATEYINEIIELVEKLIKRGFAYVADNGDVMFEVAQFNEYGKLSKQDLDQLQAGARVDVDRAKRSPLDFVVWKMSKPGEPTWESPWGAGRPGWHIECSAMNSAVLGNHFDIHGGGSDLQFPHHENEIAQSCCAHDTQYVNTWMHSGMVMVDREKMSKSLGNFFTIRDVLNHYDAETVRYFLMSGHYRSQLNYSEDNLNQARASLERLYTSLRGLDLTVPASGGEEYVKRYIGAMNDDFNTPEAYSVLFDMARDINRIKADNIVQASALGSLMRELADVIGILHQDPEDFLKGQAEDDSEVVEIEALIKLRNDSRAAKDWTNADVARDKLTAMGIVLEDGPEGTIWRRK</sequence>
<dbReference type="InterPro" id="IPR015273">
    <property type="entry name" value="Cys-tRNA-synt_Ia_DALR"/>
</dbReference>
<dbReference type="EMBL" id="VTXC01000053">
    <property type="protein sequence ID" value="NOH72866.1"/>
    <property type="molecule type" value="Genomic_DNA"/>
</dbReference>
<dbReference type="SUPFAM" id="SSF52374">
    <property type="entry name" value="Nucleotidylyl transferase"/>
    <property type="match status" value="1"/>
</dbReference>
<dbReference type="InterPro" id="IPR024909">
    <property type="entry name" value="Cys-tRNA/MSH_ligase"/>
</dbReference>
<keyword evidence="9 12" id="KW-0067">ATP-binding</keyword>
<dbReference type="RefSeq" id="WP_171361931.1">
    <property type="nucleotide sequence ID" value="NZ_AP024889.1"/>
</dbReference>
<dbReference type="FunFam" id="3.40.50.620:FF:000009">
    <property type="entry name" value="Cysteine--tRNA ligase"/>
    <property type="match status" value="1"/>
</dbReference>
<feature type="binding site" evidence="12">
    <location>
        <position position="269"/>
    </location>
    <ligand>
        <name>ATP</name>
        <dbReference type="ChEBI" id="CHEBI:30616"/>
    </ligand>
</feature>
<evidence type="ECO:0000256" key="8">
    <source>
        <dbReference type="ARBA" id="ARBA00022833"/>
    </source>
</evidence>
<evidence type="ECO:0000256" key="4">
    <source>
        <dbReference type="ARBA" id="ARBA00022490"/>
    </source>
</evidence>
<evidence type="ECO:0000313" key="15">
    <source>
        <dbReference type="Proteomes" id="UP000565719"/>
    </source>
</evidence>
<dbReference type="Pfam" id="PF23493">
    <property type="entry name" value="CysS_C"/>
    <property type="match status" value="1"/>
</dbReference>
<feature type="short sequence motif" description="'KMSKS' region" evidence="12">
    <location>
        <begin position="266"/>
        <end position="270"/>
    </location>
</feature>
<evidence type="ECO:0000256" key="2">
    <source>
        <dbReference type="ARBA" id="ARBA00005594"/>
    </source>
</evidence>
<dbReference type="GO" id="GO:0008270">
    <property type="term" value="F:zinc ion binding"/>
    <property type="evidence" value="ECO:0007669"/>
    <property type="project" value="UniProtKB-UniRule"/>
</dbReference>
<dbReference type="AlphaFoldDB" id="A0A7Y4A1A2"/>
<evidence type="ECO:0000256" key="12">
    <source>
        <dbReference type="HAMAP-Rule" id="MF_00041"/>
    </source>
</evidence>
<dbReference type="PANTHER" id="PTHR10890:SF3">
    <property type="entry name" value="CYSTEINE--TRNA LIGASE, CYTOPLASMIC"/>
    <property type="match status" value="1"/>
</dbReference>
<dbReference type="Gene3D" id="1.20.120.1910">
    <property type="entry name" value="Cysteine-tRNA ligase, C-terminal anti-codon recognition domain"/>
    <property type="match status" value="1"/>
</dbReference>
<dbReference type="GO" id="GO:0005829">
    <property type="term" value="C:cytosol"/>
    <property type="evidence" value="ECO:0007669"/>
    <property type="project" value="TreeGrafter"/>
</dbReference>
<comment type="cofactor">
    <cofactor evidence="12">
        <name>Zn(2+)</name>
        <dbReference type="ChEBI" id="CHEBI:29105"/>
    </cofactor>
    <text evidence="12">Binds 1 zinc ion per subunit.</text>
</comment>
<dbReference type="GO" id="GO:0005524">
    <property type="term" value="F:ATP binding"/>
    <property type="evidence" value="ECO:0007669"/>
    <property type="project" value="UniProtKB-UniRule"/>
</dbReference>
<dbReference type="Pfam" id="PF09190">
    <property type="entry name" value="DALR_2"/>
    <property type="match status" value="1"/>
</dbReference>
<dbReference type="FunFam" id="1.20.120.1910:FF:000001">
    <property type="entry name" value="Cysteine--tRNA ligase"/>
    <property type="match status" value="1"/>
</dbReference>
<dbReference type="InterPro" id="IPR032678">
    <property type="entry name" value="tRNA-synt_1_cat_dom"/>
</dbReference>
<evidence type="ECO:0000256" key="6">
    <source>
        <dbReference type="ARBA" id="ARBA00022723"/>
    </source>
</evidence>
<comment type="caution">
    <text evidence="14">The sequence shown here is derived from an EMBL/GenBank/DDBJ whole genome shotgun (WGS) entry which is preliminary data.</text>
</comment>
<comment type="catalytic activity">
    <reaction evidence="12">
        <text>tRNA(Cys) + L-cysteine + ATP = L-cysteinyl-tRNA(Cys) + AMP + diphosphate</text>
        <dbReference type="Rhea" id="RHEA:17773"/>
        <dbReference type="Rhea" id="RHEA-COMP:9661"/>
        <dbReference type="Rhea" id="RHEA-COMP:9679"/>
        <dbReference type="ChEBI" id="CHEBI:30616"/>
        <dbReference type="ChEBI" id="CHEBI:33019"/>
        <dbReference type="ChEBI" id="CHEBI:35235"/>
        <dbReference type="ChEBI" id="CHEBI:78442"/>
        <dbReference type="ChEBI" id="CHEBI:78517"/>
        <dbReference type="ChEBI" id="CHEBI:456215"/>
        <dbReference type="EC" id="6.1.1.16"/>
    </reaction>
</comment>
<comment type="similarity">
    <text evidence="2 12">Belongs to the class-I aminoacyl-tRNA synthetase family.</text>
</comment>
<feature type="binding site" evidence="12">
    <location>
        <position position="209"/>
    </location>
    <ligand>
        <name>Zn(2+)</name>
        <dbReference type="ChEBI" id="CHEBI:29105"/>
    </ligand>
</feature>
<evidence type="ECO:0000256" key="1">
    <source>
        <dbReference type="ARBA" id="ARBA00004496"/>
    </source>
</evidence>
<organism evidence="14 15">
    <name type="scientific">Vibrio pectenicida</name>
    <dbReference type="NCBI Taxonomy" id="62763"/>
    <lineage>
        <taxon>Bacteria</taxon>
        <taxon>Pseudomonadati</taxon>
        <taxon>Pseudomonadota</taxon>
        <taxon>Gammaproteobacteria</taxon>
        <taxon>Vibrionales</taxon>
        <taxon>Vibrionaceae</taxon>
        <taxon>Vibrio</taxon>
    </lineage>
</organism>
<dbReference type="CDD" id="cd00672">
    <property type="entry name" value="CysRS_core"/>
    <property type="match status" value="1"/>
</dbReference>
<dbReference type="SMART" id="SM00840">
    <property type="entry name" value="DALR_2"/>
    <property type="match status" value="1"/>
</dbReference>
<evidence type="ECO:0000259" key="13">
    <source>
        <dbReference type="SMART" id="SM00840"/>
    </source>
</evidence>
<dbReference type="NCBIfam" id="TIGR00435">
    <property type="entry name" value="cysS"/>
    <property type="match status" value="1"/>
</dbReference>
<keyword evidence="5 12" id="KW-0436">Ligase</keyword>
<keyword evidence="8 12" id="KW-0862">Zinc</keyword>
<dbReference type="SUPFAM" id="SSF47323">
    <property type="entry name" value="Anticodon-binding domain of a subclass of class I aminoacyl-tRNA synthetases"/>
    <property type="match status" value="1"/>
</dbReference>
<keyword evidence="7 12" id="KW-0547">Nucleotide-binding</keyword>
<dbReference type="InterPro" id="IPR056411">
    <property type="entry name" value="CysS_C"/>
</dbReference>
<evidence type="ECO:0000256" key="3">
    <source>
        <dbReference type="ARBA" id="ARBA00011245"/>
    </source>
</evidence>
<feature type="binding site" evidence="12">
    <location>
        <position position="28"/>
    </location>
    <ligand>
        <name>Zn(2+)</name>
        <dbReference type="ChEBI" id="CHEBI:29105"/>
    </ligand>
</feature>
<dbReference type="PANTHER" id="PTHR10890">
    <property type="entry name" value="CYSTEINYL-TRNA SYNTHETASE"/>
    <property type="match status" value="1"/>
</dbReference>
<reference evidence="14 15" key="1">
    <citation type="submission" date="2019-09" db="EMBL/GenBank/DDBJ databases">
        <title>Draft genome sequencing and comparative genomics of hatchery-associated Vibrios.</title>
        <authorList>
            <person name="Kehlet-Delgado H."/>
            <person name="Mueller R.S."/>
        </authorList>
    </citation>
    <scope>NUCLEOTIDE SEQUENCE [LARGE SCALE GENOMIC DNA]</scope>
    <source>
        <strain evidence="14 15">99-46-Y</strain>
    </source>
</reference>